<dbReference type="EMBL" id="CAJVPM010008706">
    <property type="protein sequence ID" value="CAG8557478.1"/>
    <property type="molecule type" value="Genomic_DNA"/>
</dbReference>
<name>A0ACA9LZA3_9GLOM</name>
<evidence type="ECO:0000313" key="2">
    <source>
        <dbReference type="Proteomes" id="UP000789860"/>
    </source>
</evidence>
<accession>A0ACA9LZA3</accession>
<sequence>QETKARKEIMIRLRLRREKEIMIEREENYDREIVKFING</sequence>
<reference evidence="1" key="1">
    <citation type="submission" date="2021-06" db="EMBL/GenBank/DDBJ databases">
        <authorList>
            <person name="Kallberg Y."/>
            <person name="Tangrot J."/>
            <person name="Rosling A."/>
        </authorList>
    </citation>
    <scope>NUCLEOTIDE SEQUENCE</scope>
    <source>
        <strain evidence="1">AU212A</strain>
    </source>
</reference>
<proteinExistence type="predicted"/>
<organism evidence="1 2">
    <name type="scientific">Scutellospora calospora</name>
    <dbReference type="NCBI Taxonomy" id="85575"/>
    <lineage>
        <taxon>Eukaryota</taxon>
        <taxon>Fungi</taxon>
        <taxon>Fungi incertae sedis</taxon>
        <taxon>Mucoromycota</taxon>
        <taxon>Glomeromycotina</taxon>
        <taxon>Glomeromycetes</taxon>
        <taxon>Diversisporales</taxon>
        <taxon>Gigasporaceae</taxon>
        <taxon>Scutellospora</taxon>
    </lineage>
</organism>
<protein>
    <submittedName>
        <fullName evidence="1">9363_t:CDS:1</fullName>
    </submittedName>
</protein>
<keyword evidence="2" id="KW-1185">Reference proteome</keyword>
<gene>
    <name evidence="1" type="ORF">SCALOS_LOCUS5393</name>
</gene>
<feature type="non-terminal residue" evidence="1">
    <location>
        <position position="1"/>
    </location>
</feature>
<dbReference type="Proteomes" id="UP000789860">
    <property type="component" value="Unassembled WGS sequence"/>
</dbReference>
<comment type="caution">
    <text evidence="1">The sequence shown here is derived from an EMBL/GenBank/DDBJ whole genome shotgun (WGS) entry which is preliminary data.</text>
</comment>
<evidence type="ECO:0000313" key="1">
    <source>
        <dbReference type="EMBL" id="CAG8557478.1"/>
    </source>
</evidence>